<dbReference type="InterPro" id="IPR006076">
    <property type="entry name" value="FAD-dep_OxRdtase"/>
</dbReference>
<evidence type="ECO:0000313" key="11">
    <source>
        <dbReference type="Proteomes" id="UP000587527"/>
    </source>
</evidence>
<evidence type="ECO:0000256" key="6">
    <source>
        <dbReference type="ARBA" id="ARBA00039101"/>
    </source>
</evidence>
<comment type="catalytic activity">
    <reaction evidence="8">
        <text>a D-alpha-amino acid + O2 + H2O = a 2-oxocarboxylate + H2O2 + NH4(+)</text>
        <dbReference type="Rhea" id="RHEA:21816"/>
        <dbReference type="ChEBI" id="CHEBI:15377"/>
        <dbReference type="ChEBI" id="CHEBI:15379"/>
        <dbReference type="ChEBI" id="CHEBI:16240"/>
        <dbReference type="ChEBI" id="CHEBI:28938"/>
        <dbReference type="ChEBI" id="CHEBI:35179"/>
        <dbReference type="ChEBI" id="CHEBI:59871"/>
        <dbReference type="EC" id="1.4.3.3"/>
    </reaction>
    <physiologicalReaction direction="left-to-right" evidence="8">
        <dbReference type="Rhea" id="RHEA:21817"/>
    </physiologicalReaction>
</comment>
<dbReference type="GO" id="GO:0019478">
    <property type="term" value="P:D-amino acid catabolic process"/>
    <property type="evidence" value="ECO:0007669"/>
    <property type="project" value="TreeGrafter"/>
</dbReference>
<evidence type="ECO:0000259" key="9">
    <source>
        <dbReference type="Pfam" id="PF01266"/>
    </source>
</evidence>
<dbReference type="GO" id="GO:0005737">
    <property type="term" value="C:cytoplasm"/>
    <property type="evidence" value="ECO:0007669"/>
    <property type="project" value="TreeGrafter"/>
</dbReference>
<sequence>MIGWGERTREVLQALAADADHGVSMVLGIDAVRQEEDPPDWVLRLPRYRLCEPHEVPTGFRSGWWYEIPLIDMPVYLGYLERRLRRAGGTIEKSHRVEALGDVSGSGRVTVNCTGIGARTLVPDDSLRAVQGLLVVVDQPEPRIEHFFQDDADEGDLLYILPHRDVVVLGGCALPGDVEIGDDAAAAIMARCFEVEPRLRGQRVVAIRHGVRPKRKTARVERDEVDGHPLVHNYGHGGSGVTVSWGCAEEALGLVRAALAEVDALI</sequence>
<dbReference type="InterPro" id="IPR023209">
    <property type="entry name" value="DAO"/>
</dbReference>
<gene>
    <name evidence="10" type="ORF">F4553_005096</name>
</gene>
<evidence type="ECO:0000256" key="2">
    <source>
        <dbReference type="ARBA" id="ARBA00006730"/>
    </source>
</evidence>
<name>A0A841BRN8_9ACTN</name>
<dbReference type="InterPro" id="IPR006181">
    <property type="entry name" value="D-amino_acid_oxidase_CS"/>
</dbReference>
<accession>A0A841BRN8</accession>
<dbReference type="EC" id="1.4.3.3" evidence="6"/>
<dbReference type="PANTHER" id="PTHR11530:SF11">
    <property type="entry name" value="D-ASPARTATE OXIDASE"/>
    <property type="match status" value="1"/>
</dbReference>
<dbReference type="PROSITE" id="PS00677">
    <property type="entry name" value="DAO"/>
    <property type="match status" value="1"/>
</dbReference>
<reference evidence="10 11" key="1">
    <citation type="submission" date="2020-08" db="EMBL/GenBank/DDBJ databases">
        <title>Sequencing the genomes of 1000 actinobacteria strains.</title>
        <authorList>
            <person name="Klenk H.-P."/>
        </authorList>
    </citation>
    <scope>NUCLEOTIDE SEQUENCE [LARGE SCALE GENOMIC DNA]</scope>
    <source>
        <strain evidence="10 11">DSM 45362</strain>
    </source>
</reference>
<keyword evidence="5 10" id="KW-0560">Oxidoreductase</keyword>
<evidence type="ECO:0000256" key="7">
    <source>
        <dbReference type="ARBA" id="ARBA00039751"/>
    </source>
</evidence>
<proteinExistence type="inferred from homology"/>
<dbReference type="EMBL" id="JACHMN010000002">
    <property type="protein sequence ID" value="MBB5871717.1"/>
    <property type="molecule type" value="Genomic_DNA"/>
</dbReference>
<keyword evidence="3" id="KW-0285">Flavoprotein</keyword>
<dbReference type="Pfam" id="PF01266">
    <property type="entry name" value="DAO"/>
    <property type="match status" value="1"/>
</dbReference>
<evidence type="ECO:0000256" key="4">
    <source>
        <dbReference type="ARBA" id="ARBA00022827"/>
    </source>
</evidence>
<dbReference type="Gene3D" id="3.40.50.720">
    <property type="entry name" value="NAD(P)-binding Rossmann-like Domain"/>
    <property type="match status" value="1"/>
</dbReference>
<protein>
    <recommendedName>
        <fullName evidence="7">D-amino-acid oxidase</fullName>
        <ecNumber evidence="6">1.4.3.3</ecNumber>
    </recommendedName>
</protein>
<dbReference type="Gene3D" id="3.30.9.10">
    <property type="entry name" value="D-Amino Acid Oxidase, subunit A, domain 2"/>
    <property type="match status" value="1"/>
</dbReference>
<dbReference type="GO" id="GO:0003884">
    <property type="term" value="F:D-amino-acid oxidase activity"/>
    <property type="evidence" value="ECO:0007669"/>
    <property type="project" value="UniProtKB-EC"/>
</dbReference>
<keyword evidence="11" id="KW-1185">Reference proteome</keyword>
<comment type="similarity">
    <text evidence="2">Belongs to the DAMOX/DASOX family.</text>
</comment>
<organism evidence="10 11">
    <name type="scientific">Allocatelliglobosispora scoriae</name>
    <dbReference type="NCBI Taxonomy" id="643052"/>
    <lineage>
        <taxon>Bacteria</taxon>
        <taxon>Bacillati</taxon>
        <taxon>Actinomycetota</taxon>
        <taxon>Actinomycetes</taxon>
        <taxon>Micromonosporales</taxon>
        <taxon>Micromonosporaceae</taxon>
        <taxon>Allocatelliglobosispora</taxon>
    </lineage>
</organism>
<dbReference type="GO" id="GO:0071949">
    <property type="term" value="F:FAD binding"/>
    <property type="evidence" value="ECO:0007669"/>
    <property type="project" value="InterPro"/>
</dbReference>
<evidence type="ECO:0000256" key="5">
    <source>
        <dbReference type="ARBA" id="ARBA00023002"/>
    </source>
</evidence>
<evidence type="ECO:0000313" key="10">
    <source>
        <dbReference type="EMBL" id="MBB5871717.1"/>
    </source>
</evidence>
<dbReference type="Proteomes" id="UP000587527">
    <property type="component" value="Unassembled WGS sequence"/>
</dbReference>
<dbReference type="SUPFAM" id="SSF51971">
    <property type="entry name" value="Nucleotide-binding domain"/>
    <property type="match status" value="1"/>
</dbReference>
<evidence type="ECO:0000256" key="3">
    <source>
        <dbReference type="ARBA" id="ARBA00022630"/>
    </source>
</evidence>
<dbReference type="SUPFAM" id="SSF54373">
    <property type="entry name" value="FAD-linked reductases, C-terminal domain"/>
    <property type="match status" value="1"/>
</dbReference>
<evidence type="ECO:0000256" key="1">
    <source>
        <dbReference type="ARBA" id="ARBA00001974"/>
    </source>
</evidence>
<comment type="caution">
    <text evidence="10">The sequence shown here is derived from an EMBL/GenBank/DDBJ whole genome shotgun (WGS) entry which is preliminary data.</text>
</comment>
<dbReference type="PANTHER" id="PTHR11530">
    <property type="entry name" value="D-AMINO ACID OXIDASE"/>
    <property type="match status" value="1"/>
</dbReference>
<feature type="domain" description="FAD dependent oxidoreductase" evidence="9">
    <location>
        <begin position="48"/>
        <end position="250"/>
    </location>
</feature>
<keyword evidence="4" id="KW-0274">FAD</keyword>
<evidence type="ECO:0000256" key="8">
    <source>
        <dbReference type="ARBA" id="ARBA00049547"/>
    </source>
</evidence>
<comment type="cofactor">
    <cofactor evidence="1">
        <name>FAD</name>
        <dbReference type="ChEBI" id="CHEBI:57692"/>
    </cofactor>
</comment>
<dbReference type="AlphaFoldDB" id="A0A841BRN8"/>